<dbReference type="SUPFAM" id="SSF56563">
    <property type="entry name" value="Major capsid protein gp5"/>
    <property type="match status" value="1"/>
</dbReference>
<reference evidence="4" key="1">
    <citation type="journal article" date="2019" name="Int. J. Syst. Evol. Microbiol.">
        <title>The Global Catalogue of Microorganisms (GCM) 10K type strain sequencing project: providing services to taxonomists for standard genome sequencing and annotation.</title>
        <authorList>
            <consortium name="The Broad Institute Genomics Platform"/>
            <consortium name="The Broad Institute Genome Sequencing Center for Infectious Disease"/>
            <person name="Wu L."/>
            <person name="Ma J."/>
        </authorList>
    </citation>
    <scope>NUCLEOTIDE SEQUENCE [LARGE SCALE GENOMIC DNA]</scope>
    <source>
        <strain evidence="4">CGMCC 4.7682</strain>
    </source>
</reference>
<name>A0ABV7QNW8_9PSEU</name>
<dbReference type="InterPro" id="IPR024455">
    <property type="entry name" value="Phage_capsid"/>
</dbReference>
<dbReference type="RefSeq" id="WP_377869039.1">
    <property type="nucleotide sequence ID" value="NZ_JBHMAY010000011.1"/>
</dbReference>
<evidence type="ECO:0000313" key="4">
    <source>
        <dbReference type="Proteomes" id="UP001595764"/>
    </source>
</evidence>
<organism evidence="3 4">
    <name type="scientific">Amycolatopsis halotolerans</name>
    <dbReference type="NCBI Taxonomy" id="330083"/>
    <lineage>
        <taxon>Bacteria</taxon>
        <taxon>Bacillati</taxon>
        <taxon>Actinomycetota</taxon>
        <taxon>Actinomycetes</taxon>
        <taxon>Pseudonocardiales</taxon>
        <taxon>Pseudonocardiaceae</taxon>
        <taxon>Amycolatopsis</taxon>
    </lineage>
</organism>
<dbReference type="InterPro" id="IPR054612">
    <property type="entry name" value="Phage_capsid-like_C"/>
</dbReference>
<dbReference type="EMBL" id="JBHRWI010000030">
    <property type="protein sequence ID" value="MFC3513624.1"/>
    <property type="molecule type" value="Genomic_DNA"/>
</dbReference>
<gene>
    <name evidence="3" type="ORF">ACFORO_25875</name>
</gene>
<dbReference type="Proteomes" id="UP001595764">
    <property type="component" value="Unassembled WGS sequence"/>
</dbReference>
<dbReference type="NCBIfam" id="TIGR01554">
    <property type="entry name" value="major_cap_HK97"/>
    <property type="match status" value="1"/>
</dbReference>
<accession>A0ABV7QNW8</accession>
<evidence type="ECO:0000259" key="2">
    <source>
        <dbReference type="Pfam" id="PF05065"/>
    </source>
</evidence>
<proteinExistence type="predicted"/>
<keyword evidence="4" id="KW-1185">Reference proteome</keyword>
<comment type="caution">
    <text evidence="3">The sequence shown here is derived from an EMBL/GenBank/DDBJ whole genome shotgun (WGS) entry which is preliminary data.</text>
</comment>
<dbReference type="Pfam" id="PF05065">
    <property type="entry name" value="Phage_capsid"/>
    <property type="match status" value="1"/>
</dbReference>
<protein>
    <submittedName>
        <fullName evidence="3">Phage major capsid protein</fullName>
    </submittedName>
</protein>
<comment type="subcellular location">
    <subcellularLocation>
        <location evidence="1">Virion</location>
    </subcellularLocation>
</comment>
<evidence type="ECO:0000313" key="3">
    <source>
        <dbReference type="EMBL" id="MFC3513624.1"/>
    </source>
</evidence>
<sequence length="311" mass="32481">MAVAFTGAGWIPIETNPEVIQKVQQVSAVERFGHHVPMGSNTKYTPRSGGVHLARWAKSQSAPADSSPNDSVLLASDKIGGKVTVAEEDMSDSLASIAKTKSLDAGTSYGKLFDNICLGITAAKASSGWLFDSLYYVLTQADATTGYTANANLTLAGSGGITYDNLSASLGLYEVGDFFDEAETVVIAHPSFKQVLRGIKDANGAPILNESTGGVAGGGQGGTPKLFGYDLQWSMGCKTSASGSDSPTGNPFIVSGNRQFLQVGDRNPLAVNFQDSQTGIGVDTDENVLYFRARKAFAVGAPGAFSMLVKN</sequence>
<feature type="domain" description="Phage capsid-like C-terminal" evidence="2">
    <location>
        <begin position="9"/>
        <end position="307"/>
    </location>
</feature>
<evidence type="ECO:0000256" key="1">
    <source>
        <dbReference type="ARBA" id="ARBA00004328"/>
    </source>
</evidence>